<dbReference type="GO" id="GO:0046872">
    <property type="term" value="F:metal ion binding"/>
    <property type="evidence" value="ECO:0007669"/>
    <property type="project" value="UniProtKB-KW"/>
</dbReference>
<feature type="binding site" evidence="7">
    <location>
        <position position="143"/>
    </location>
    <ligand>
        <name>Zn(2+)</name>
        <dbReference type="ChEBI" id="CHEBI:29105"/>
    </ligand>
</feature>
<dbReference type="STRING" id="387631.Asulf_01200"/>
<feature type="binding site" evidence="7">
    <location>
        <position position="140"/>
    </location>
    <ligand>
        <name>Zn(2+)</name>
        <dbReference type="ChEBI" id="CHEBI:29105"/>
    </ligand>
</feature>
<evidence type="ECO:0000256" key="3">
    <source>
        <dbReference type="ARBA" id="ARBA00021764"/>
    </source>
</evidence>
<evidence type="ECO:0000259" key="8">
    <source>
        <dbReference type="Pfam" id="PF01948"/>
    </source>
</evidence>
<name>N0BDW3_9EURY</name>
<gene>
    <name evidence="7" type="primary">pyrI</name>
    <name evidence="10" type="ORF">Asulf_01200</name>
</gene>
<organism evidence="10 11">
    <name type="scientific">Archaeoglobus sulfaticallidus PM70-1</name>
    <dbReference type="NCBI Taxonomy" id="387631"/>
    <lineage>
        <taxon>Archaea</taxon>
        <taxon>Methanobacteriati</taxon>
        <taxon>Methanobacteriota</taxon>
        <taxon>Archaeoglobi</taxon>
        <taxon>Archaeoglobales</taxon>
        <taxon>Archaeoglobaceae</taxon>
        <taxon>Archaeoglobus</taxon>
    </lineage>
</organism>
<dbReference type="EMBL" id="CP005290">
    <property type="protein sequence ID" value="AGK61198.1"/>
    <property type="molecule type" value="Genomic_DNA"/>
</dbReference>
<keyword evidence="6 7" id="KW-0665">Pyrimidine biosynthesis</keyword>
<comment type="subunit">
    <text evidence="7">Contains catalytic and regulatory chains.</text>
</comment>
<dbReference type="Proteomes" id="UP000013307">
    <property type="component" value="Chromosome"/>
</dbReference>
<keyword evidence="4 7" id="KW-0479">Metal-binding</keyword>
<proteinExistence type="inferred from homology"/>
<comment type="similarity">
    <text evidence="2 7">Belongs to the PyrI family.</text>
</comment>
<dbReference type="InterPro" id="IPR036792">
    <property type="entry name" value="Asp_carbatrfase_reg_C_sf"/>
</dbReference>
<dbReference type="AlphaFoldDB" id="N0BDW3"/>
<dbReference type="InterPro" id="IPR020542">
    <property type="entry name" value="Asp_carbamoyltrfase_reg_C"/>
</dbReference>
<feature type="domain" description="Aspartate carbamoyltransferase regulatory subunit C-terminal" evidence="9">
    <location>
        <begin position="104"/>
        <end position="147"/>
    </location>
</feature>
<dbReference type="PANTHER" id="PTHR35805:SF1">
    <property type="entry name" value="ASPARTATE CARBAMOYLTRANSFERASE REGULATORY CHAIN"/>
    <property type="match status" value="1"/>
</dbReference>
<dbReference type="Pfam" id="PF01948">
    <property type="entry name" value="PyrI"/>
    <property type="match status" value="1"/>
</dbReference>
<reference evidence="10 11" key="1">
    <citation type="journal article" date="2013" name="Genome Announc.">
        <title>Complete Genome Sequence of the Thermophilic and Facultatively Chemolithoautotrophic Sulfate Reducer Archaeoglobus sulfaticallidus Strain PM70-1T.</title>
        <authorList>
            <person name="Stokke R."/>
            <person name="Hocking W.P."/>
            <person name="Steinsbu B.O."/>
            <person name="Steen I.H."/>
        </authorList>
    </citation>
    <scope>NUCLEOTIDE SEQUENCE [LARGE SCALE GENOMIC DNA]</scope>
    <source>
        <strain evidence="10">PM70-1</strain>
    </source>
</reference>
<dbReference type="Gene3D" id="2.30.30.20">
    <property type="entry name" value="Aspartate carbamoyltransferase regulatory subunit, C-terminal domain"/>
    <property type="match status" value="1"/>
</dbReference>
<dbReference type="SUPFAM" id="SSF57825">
    <property type="entry name" value="Aspartate carbamoyltransferase, Regulatory-chain, C-terminal domain"/>
    <property type="match status" value="1"/>
</dbReference>
<dbReference type="GO" id="GO:0016740">
    <property type="term" value="F:transferase activity"/>
    <property type="evidence" value="ECO:0007669"/>
    <property type="project" value="UniProtKB-KW"/>
</dbReference>
<evidence type="ECO:0000256" key="6">
    <source>
        <dbReference type="ARBA" id="ARBA00022975"/>
    </source>
</evidence>
<dbReference type="Pfam" id="PF02748">
    <property type="entry name" value="PyrI_C"/>
    <property type="match status" value="1"/>
</dbReference>
<dbReference type="GO" id="GO:0006221">
    <property type="term" value="P:pyrimidine nucleotide biosynthetic process"/>
    <property type="evidence" value="ECO:0007669"/>
    <property type="project" value="UniProtKB-UniRule"/>
</dbReference>
<comment type="function">
    <text evidence="1 7">Involved in allosteric regulation of aspartate carbamoyltransferase.</text>
</comment>
<dbReference type="PANTHER" id="PTHR35805">
    <property type="entry name" value="ASPARTATE CARBAMOYLTRANSFERASE REGULATORY CHAIN"/>
    <property type="match status" value="1"/>
</dbReference>
<evidence type="ECO:0000256" key="4">
    <source>
        <dbReference type="ARBA" id="ARBA00022723"/>
    </source>
</evidence>
<feature type="domain" description="Aspartate carbamoyltransferase regulatory subunit N-terminal" evidence="8">
    <location>
        <begin position="8"/>
        <end position="99"/>
    </location>
</feature>
<sequence length="154" mass="17233">MNDVKHLVISKIKDGTVIDHITPGLAILVLKILGIKPKSSEAVSMAMNVESAKMGKKDIVKVEGKYIGDQELNKIALIAPEATINLIQNYEIIRKFNVKPPEVVENIIKCPNPNCISNSNEPIKSRFRIFLDESRVKAVCDYCGRKLINLEDYI</sequence>
<evidence type="ECO:0000256" key="7">
    <source>
        <dbReference type="HAMAP-Rule" id="MF_00002"/>
    </source>
</evidence>
<evidence type="ECO:0000256" key="2">
    <source>
        <dbReference type="ARBA" id="ARBA00010498"/>
    </source>
</evidence>
<dbReference type="SUPFAM" id="SSF54893">
    <property type="entry name" value="Aspartate carbamoyltransferase, Regulatory-chain, N-terminal domain"/>
    <property type="match status" value="1"/>
</dbReference>
<dbReference type="InterPro" id="IPR036793">
    <property type="entry name" value="Asp_carbatrfase_reg_N_sf"/>
</dbReference>
<comment type="cofactor">
    <cofactor evidence="7">
        <name>Zn(2+)</name>
        <dbReference type="ChEBI" id="CHEBI:29105"/>
    </cofactor>
    <text evidence="7">Binds 1 zinc ion per subunit.</text>
</comment>
<evidence type="ECO:0000256" key="1">
    <source>
        <dbReference type="ARBA" id="ARBA00002565"/>
    </source>
</evidence>
<evidence type="ECO:0000256" key="5">
    <source>
        <dbReference type="ARBA" id="ARBA00022833"/>
    </source>
</evidence>
<evidence type="ECO:0000313" key="11">
    <source>
        <dbReference type="Proteomes" id="UP000013307"/>
    </source>
</evidence>
<dbReference type="InterPro" id="IPR020545">
    <property type="entry name" value="Asp_carbamoyltransf_reg_N"/>
</dbReference>
<dbReference type="KEGG" id="ast:Asulf_01200"/>
<feature type="binding site" evidence="7">
    <location>
        <position position="115"/>
    </location>
    <ligand>
        <name>Zn(2+)</name>
        <dbReference type="ChEBI" id="CHEBI:29105"/>
    </ligand>
</feature>
<feature type="binding site" evidence="7">
    <location>
        <position position="110"/>
    </location>
    <ligand>
        <name>Zn(2+)</name>
        <dbReference type="ChEBI" id="CHEBI:29105"/>
    </ligand>
</feature>
<dbReference type="GO" id="GO:0009347">
    <property type="term" value="C:aspartate carbamoyltransferase complex"/>
    <property type="evidence" value="ECO:0007669"/>
    <property type="project" value="InterPro"/>
</dbReference>
<dbReference type="Gene3D" id="3.30.70.140">
    <property type="entry name" value="Aspartate carbamoyltransferase regulatory subunit, N-terminal domain"/>
    <property type="match status" value="1"/>
</dbReference>
<keyword evidence="10" id="KW-0808">Transferase</keyword>
<dbReference type="GeneID" id="15392841"/>
<dbReference type="InterPro" id="IPR002801">
    <property type="entry name" value="Asp_carbamoylTrfase_reg"/>
</dbReference>
<dbReference type="HOGENOM" id="CLU_128576_0_0_2"/>
<protein>
    <recommendedName>
        <fullName evidence="3 7">Aspartate carbamoyltransferase regulatory chain</fullName>
    </recommendedName>
</protein>
<dbReference type="RefSeq" id="WP_015590796.1">
    <property type="nucleotide sequence ID" value="NC_021169.1"/>
</dbReference>
<dbReference type="HAMAP" id="MF_00002">
    <property type="entry name" value="Asp_carb_tr_reg"/>
    <property type="match status" value="1"/>
</dbReference>
<dbReference type="eggNOG" id="arCOG04229">
    <property type="taxonomic scope" value="Archaea"/>
</dbReference>
<evidence type="ECO:0000313" key="10">
    <source>
        <dbReference type="EMBL" id="AGK61198.1"/>
    </source>
</evidence>
<keyword evidence="11" id="KW-1185">Reference proteome</keyword>
<dbReference type="GO" id="GO:0006207">
    <property type="term" value="P:'de novo' pyrimidine nucleobase biosynthetic process"/>
    <property type="evidence" value="ECO:0007669"/>
    <property type="project" value="InterPro"/>
</dbReference>
<accession>N0BDW3</accession>
<evidence type="ECO:0000259" key="9">
    <source>
        <dbReference type="Pfam" id="PF02748"/>
    </source>
</evidence>
<dbReference type="NCBIfam" id="TIGR00240">
    <property type="entry name" value="ATCase_reg"/>
    <property type="match status" value="1"/>
</dbReference>
<keyword evidence="5 7" id="KW-0862">Zinc</keyword>